<organism evidence="2 3">
    <name type="scientific">Panicum hallii var. hallii</name>
    <dbReference type="NCBI Taxonomy" id="1504633"/>
    <lineage>
        <taxon>Eukaryota</taxon>
        <taxon>Viridiplantae</taxon>
        <taxon>Streptophyta</taxon>
        <taxon>Embryophyta</taxon>
        <taxon>Tracheophyta</taxon>
        <taxon>Spermatophyta</taxon>
        <taxon>Magnoliopsida</taxon>
        <taxon>Liliopsida</taxon>
        <taxon>Poales</taxon>
        <taxon>Poaceae</taxon>
        <taxon>PACMAD clade</taxon>
        <taxon>Panicoideae</taxon>
        <taxon>Panicodae</taxon>
        <taxon>Paniceae</taxon>
        <taxon>Panicinae</taxon>
        <taxon>Panicum</taxon>
        <taxon>Panicum sect. Panicum</taxon>
    </lineage>
</organism>
<keyword evidence="3" id="KW-1185">Reference proteome</keyword>
<evidence type="ECO:0000313" key="2">
    <source>
        <dbReference type="EMBL" id="PUZ39450.1"/>
    </source>
</evidence>
<dbReference type="EMBL" id="CM009757">
    <property type="protein sequence ID" value="PUZ39450.1"/>
    <property type="molecule type" value="Genomic_DNA"/>
</dbReference>
<sequence length="59" mass="6270">MGLGFATGRGREKIWSGSENPCERASPSPRRTTSPQAQEISGAANRRSSALQPRSGVRA</sequence>
<evidence type="ECO:0000313" key="3">
    <source>
        <dbReference type="Proteomes" id="UP000244336"/>
    </source>
</evidence>
<feature type="region of interest" description="Disordered" evidence="1">
    <location>
        <begin position="1"/>
        <end position="59"/>
    </location>
</feature>
<proteinExistence type="predicted"/>
<protein>
    <submittedName>
        <fullName evidence="2">Uncharacterized protein</fullName>
    </submittedName>
</protein>
<evidence type="ECO:0000256" key="1">
    <source>
        <dbReference type="SAM" id="MobiDB-lite"/>
    </source>
</evidence>
<dbReference type="Gramene" id="PUZ39450">
    <property type="protein sequence ID" value="PUZ39450"/>
    <property type="gene ID" value="GQ55_9G309800"/>
</dbReference>
<feature type="compositionally biased region" description="Polar residues" evidence="1">
    <location>
        <begin position="29"/>
        <end position="39"/>
    </location>
</feature>
<name>A0A2T7C7Y2_9POAL</name>
<gene>
    <name evidence="2" type="ORF">GQ55_9G309800</name>
</gene>
<dbReference type="Proteomes" id="UP000244336">
    <property type="component" value="Chromosome 9"/>
</dbReference>
<dbReference type="AlphaFoldDB" id="A0A2T7C7Y2"/>
<reference evidence="2 3" key="1">
    <citation type="submission" date="2018-04" db="EMBL/GenBank/DDBJ databases">
        <title>WGS assembly of Panicum hallii var. hallii HAL2.</title>
        <authorList>
            <person name="Lovell J."/>
            <person name="Jenkins J."/>
            <person name="Lowry D."/>
            <person name="Mamidi S."/>
            <person name="Sreedasyam A."/>
            <person name="Weng X."/>
            <person name="Barry K."/>
            <person name="Bonette J."/>
            <person name="Campitelli B."/>
            <person name="Daum C."/>
            <person name="Gordon S."/>
            <person name="Gould B."/>
            <person name="Lipzen A."/>
            <person name="MacQueen A."/>
            <person name="Palacio-Mejia J."/>
            <person name="Plott C."/>
            <person name="Shakirov E."/>
            <person name="Shu S."/>
            <person name="Yoshinaga Y."/>
            <person name="Zane M."/>
            <person name="Rokhsar D."/>
            <person name="Grimwood J."/>
            <person name="Schmutz J."/>
            <person name="Juenger T."/>
        </authorList>
    </citation>
    <scope>NUCLEOTIDE SEQUENCE [LARGE SCALE GENOMIC DNA]</scope>
    <source>
        <strain evidence="3">cv. HAL2</strain>
    </source>
</reference>
<accession>A0A2T7C7Y2</accession>